<feature type="chain" id="PRO_5035312370" evidence="1">
    <location>
        <begin position="31"/>
        <end position="783"/>
    </location>
</feature>
<keyword evidence="3" id="KW-1185">Reference proteome</keyword>
<dbReference type="RefSeq" id="WP_212692267.1">
    <property type="nucleotide sequence ID" value="NZ_CP058561.1"/>
</dbReference>
<organism evidence="2 3">
    <name type="scientific">Vallitalea guaymasensis</name>
    <dbReference type="NCBI Taxonomy" id="1185412"/>
    <lineage>
        <taxon>Bacteria</taxon>
        <taxon>Bacillati</taxon>
        <taxon>Bacillota</taxon>
        <taxon>Clostridia</taxon>
        <taxon>Lachnospirales</taxon>
        <taxon>Vallitaleaceae</taxon>
        <taxon>Vallitalea</taxon>
    </lineage>
</organism>
<proteinExistence type="predicted"/>
<keyword evidence="1" id="KW-0732">Signal</keyword>
<evidence type="ECO:0000313" key="3">
    <source>
        <dbReference type="Proteomes" id="UP000677305"/>
    </source>
</evidence>
<dbReference type="EMBL" id="CP058561">
    <property type="protein sequence ID" value="QUH27987.1"/>
    <property type="molecule type" value="Genomic_DNA"/>
</dbReference>
<dbReference type="AlphaFoldDB" id="A0A8J8M7V5"/>
<feature type="signal peptide" evidence="1">
    <location>
        <begin position="1"/>
        <end position="30"/>
    </location>
</feature>
<reference evidence="2 3" key="1">
    <citation type="submission" date="2020-07" db="EMBL/GenBank/DDBJ databases">
        <title>Vallitalea guaymasensis genome.</title>
        <authorList>
            <person name="Postec A."/>
        </authorList>
    </citation>
    <scope>NUCLEOTIDE SEQUENCE [LARGE SCALE GENOMIC DNA]</scope>
    <source>
        <strain evidence="2 3">Ra1766G1</strain>
    </source>
</reference>
<dbReference type="KEGG" id="vgu:HYG85_03270"/>
<name>A0A8J8M7V5_9FIRM</name>
<gene>
    <name evidence="2" type="ORF">HYG85_03270</name>
</gene>
<accession>A0A8J8M7V5</accession>
<protein>
    <submittedName>
        <fullName evidence="2">Uncharacterized protein</fullName>
    </submittedName>
</protein>
<evidence type="ECO:0000313" key="2">
    <source>
        <dbReference type="EMBL" id="QUH27987.1"/>
    </source>
</evidence>
<sequence length="783" mass="83919">MILSRSKRKSCAILLAVAMILTMMPLTAKAAAPTNVEVYLSGATNPNPTVNTQDGDTVESIYTRITGQSYPWTVLYEINGKMGAVAPGSCIVPDNAYIQYYTINNYQTDVLATISDYSLIIADGKIKVLNGKEYTWKGLEKSINMCVPFVRNANVTVNPKNLSTPLTTPVKLSDYAGIEMKSTGGISTYMPIEVVADYDAYTTELNEGLEKVIAIADSFGINTSSAVNALNGSDNAVKATEKVALGETIINASINNDILLSKVTFNESVAVSAPFDPYVPSYTLISTTGSDIVPATFIIEPVAMASDATVTYSTTDSNISFAGNVISASTAGNHSFSIKVAKNGAERIYDFAFTCDAPIVAGDPSVYAFLPAPGQFTNEGVTVGGWGDIYLSGTDGIKLMADNVSSTGVSLGYFGGYTVFDMKNIDNDPNNKYGVDFIVYGNAFWNNSEPGCIQVAQADSQGNPDTWYDIAGSLYYENTTKKNFSLTYENPNPNDNTKYTEAGNNLGKLDSINYTGSATGTITKNTFHNHSWFPLNCNYFTGRNGNPALDKTNKLSFADYNDSHNKLTLTGTMLGSITSTNTTTGFGFGYCDVHPNGSGDKSIAYNPYGVAAITSTFNYNTYINGTGGGDPIDISWAVDANGNPVNLDNIRFVRIYTGAAAMNGIFGEISTEVCGIKKATGTGDGEAVTGLPTVIDYMTDLTVTTSNMSTQTVTLEDGIVEYELYSIADNVYVNGTKVTCDDTTPYELSLTLARGDIKYVQIITQNGAESPYITVFKFVYPEV</sequence>
<evidence type="ECO:0000256" key="1">
    <source>
        <dbReference type="SAM" id="SignalP"/>
    </source>
</evidence>
<dbReference type="Proteomes" id="UP000677305">
    <property type="component" value="Chromosome"/>
</dbReference>